<dbReference type="CDD" id="cd01335">
    <property type="entry name" value="Radical_SAM"/>
    <property type="match status" value="1"/>
</dbReference>
<dbReference type="Proteomes" id="UP000294746">
    <property type="component" value="Unassembled WGS sequence"/>
</dbReference>
<dbReference type="GO" id="GO:0016840">
    <property type="term" value="F:carbon-nitrogen lyase activity"/>
    <property type="evidence" value="ECO:0007669"/>
    <property type="project" value="UniProtKB-UniRule"/>
</dbReference>
<dbReference type="UniPathway" id="UPA00391"/>
<comment type="catalytic activity">
    <reaction evidence="8">
        <text>6-carboxy-5,6,7,8-tetrahydropterin + H(+) = 7-carboxy-7-carbaguanine + NH4(+)</text>
        <dbReference type="Rhea" id="RHEA:27974"/>
        <dbReference type="ChEBI" id="CHEBI:15378"/>
        <dbReference type="ChEBI" id="CHEBI:28938"/>
        <dbReference type="ChEBI" id="CHEBI:61032"/>
        <dbReference type="ChEBI" id="CHEBI:61036"/>
        <dbReference type="EC" id="4.3.99.3"/>
    </reaction>
</comment>
<evidence type="ECO:0000256" key="4">
    <source>
        <dbReference type="ARBA" id="ARBA00022842"/>
    </source>
</evidence>
<comment type="function">
    <text evidence="8">Catalyzes the complex heterocyclic radical-mediated conversion of 6-carboxy-5,6,7,8-tetrahydropterin (CPH4) to 7-carboxy-7-deazaguanine (CDG), a step common to the biosynthetic pathways of all 7-deazapurine-containing compounds.</text>
</comment>
<proteinExistence type="inferred from homology"/>
<dbReference type="InterPro" id="IPR058240">
    <property type="entry name" value="rSAM_sf"/>
</dbReference>
<comment type="caution">
    <text evidence="8">Lacks conserved residue(s) required for the propagation of feature annotation.</text>
</comment>
<feature type="binding site" evidence="8">
    <location>
        <begin position="42"/>
        <end position="44"/>
    </location>
    <ligand>
        <name>S-adenosyl-L-methionine</name>
        <dbReference type="ChEBI" id="CHEBI:59789"/>
    </ligand>
</feature>
<keyword evidence="1 8" id="KW-0004">4Fe-4S</keyword>
<reference evidence="10 11" key="1">
    <citation type="submission" date="2019-03" db="EMBL/GenBank/DDBJ databases">
        <title>Genomic Encyclopedia of Type Strains, Phase IV (KMG-IV): sequencing the most valuable type-strain genomes for metagenomic binning, comparative biology and taxonomic classification.</title>
        <authorList>
            <person name="Goeker M."/>
        </authorList>
    </citation>
    <scope>NUCLEOTIDE SEQUENCE [LARGE SCALE GENOMIC DNA]</scope>
    <source>
        <strain evidence="10 11">DSM 46831</strain>
    </source>
</reference>
<dbReference type="SFLD" id="SFLDS00029">
    <property type="entry name" value="Radical_SAM"/>
    <property type="match status" value="1"/>
</dbReference>
<feature type="binding site" evidence="8">
    <location>
        <position position="40"/>
    </location>
    <ligand>
        <name>[4Fe-4S] cluster</name>
        <dbReference type="ChEBI" id="CHEBI:49883"/>
        <note>4Fe-4S-S-AdoMet</note>
    </ligand>
</feature>
<evidence type="ECO:0000256" key="8">
    <source>
        <dbReference type="HAMAP-Rule" id="MF_00917"/>
    </source>
</evidence>
<keyword evidence="3 8" id="KW-0479">Metal-binding</keyword>
<comment type="cofactor">
    <cofactor evidence="8">
        <name>S-adenosyl-L-methionine</name>
        <dbReference type="ChEBI" id="CHEBI:59789"/>
    </cofactor>
    <text evidence="8">Binds 1 S-adenosyl-L-methionine per subunit.</text>
</comment>
<evidence type="ECO:0000313" key="10">
    <source>
        <dbReference type="EMBL" id="TCP66518.1"/>
    </source>
</evidence>
<keyword evidence="5 8" id="KW-0408">Iron</keyword>
<evidence type="ECO:0000259" key="9">
    <source>
        <dbReference type="PROSITE" id="PS51918"/>
    </source>
</evidence>
<comment type="pathway">
    <text evidence="8">Purine metabolism; 7-cyano-7-deazaguanine biosynthesis.</text>
</comment>
<dbReference type="PANTHER" id="PTHR42836">
    <property type="entry name" value="7-CARBOXY-7-DEAZAGUANINE SYNTHASE"/>
    <property type="match status" value="1"/>
</dbReference>
<keyword evidence="11" id="KW-1185">Reference proteome</keyword>
<comment type="cofactor">
    <cofactor evidence="8">
        <name>Mg(2+)</name>
        <dbReference type="ChEBI" id="CHEBI:18420"/>
    </cofactor>
</comment>
<dbReference type="InterPro" id="IPR007197">
    <property type="entry name" value="rSAM"/>
</dbReference>
<keyword evidence="2 8" id="KW-0949">S-adenosyl-L-methionine</keyword>
<dbReference type="Gene3D" id="3.20.20.70">
    <property type="entry name" value="Aldolase class I"/>
    <property type="match status" value="1"/>
</dbReference>
<dbReference type="InterPro" id="IPR024924">
    <property type="entry name" value="7-CO-7-deazaguanine_synth-like"/>
</dbReference>
<evidence type="ECO:0000256" key="1">
    <source>
        <dbReference type="ARBA" id="ARBA00022485"/>
    </source>
</evidence>
<dbReference type="OrthoDB" id="9792276at2"/>
<dbReference type="GO" id="GO:0000287">
    <property type="term" value="F:magnesium ion binding"/>
    <property type="evidence" value="ECO:0007669"/>
    <property type="project" value="UniProtKB-UniRule"/>
</dbReference>
<dbReference type="EC" id="4.3.99.3" evidence="8"/>
<evidence type="ECO:0000313" key="11">
    <source>
        <dbReference type="Proteomes" id="UP000294746"/>
    </source>
</evidence>
<feature type="domain" description="Radical SAM core" evidence="9">
    <location>
        <begin position="23"/>
        <end position="228"/>
    </location>
</feature>
<accession>A0A4R2RTE4</accession>
<feature type="binding site" evidence="8">
    <location>
        <position position="78"/>
    </location>
    <ligand>
        <name>substrate</name>
    </ligand>
</feature>
<keyword evidence="8" id="KW-0671">Queuosine biosynthesis</keyword>
<feature type="binding site" evidence="8">
    <location>
        <position position="32"/>
    </location>
    <ligand>
        <name>substrate</name>
    </ligand>
</feature>
<dbReference type="SUPFAM" id="SSF102114">
    <property type="entry name" value="Radical SAM enzymes"/>
    <property type="match status" value="1"/>
</dbReference>
<keyword evidence="6 8" id="KW-0411">Iron-sulfur</keyword>
<evidence type="ECO:0000256" key="3">
    <source>
        <dbReference type="ARBA" id="ARBA00022723"/>
    </source>
</evidence>
<comment type="similarity">
    <text evidence="8">Belongs to the radical SAM superfamily. 7-carboxy-7-deazaguanine synthase family.</text>
</comment>
<evidence type="ECO:0000256" key="5">
    <source>
        <dbReference type="ARBA" id="ARBA00023004"/>
    </source>
</evidence>
<dbReference type="PANTHER" id="PTHR42836:SF1">
    <property type="entry name" value="7-CARBOXY-7-DEAZAGUANINE SYNTHASE"/>
    <property type="match status" value="1"/>
</dbReference>
<comment type="caution">
    <text evidence="10">The sequence shown here is derived from an EMBL/GenBank/DDBJ whole genome shotgun (WGS) entry which is preliminary data.</text>
</comment>
<sequence>MDRDEIRLPMVEIFSTVEGEGAAAGFPTTFIRLFHCNLRCVWCDTPYSYAPAKPVFEATIAEIVQEVRKYPNEYICLTGGEPLIHGEKSRQLISALAEIDYIKDIHIETNGAIDLQPFQDLRETNPFVKAKTRFVLDFKLPTSGELDKMIHSNFALLEKQDEIKFVIGNDVDFEVAKEMVEKKVDQGTPLFSPVFETMQPAQLVEKMLEHKLSSVKLSLQTHKFIWHPEKRGV</sequence>
<dbReference type="GO" id="GO:0008616">
    <property type="term" value="P:tRNA queuosine(34) biosynthetic process"/>
    <property type="evidence" value="ECO:0007669"/>
    <property type="project" value="UniProtKB-UniRule"/>
</dbReference>
<evidence type="ECO:0000256" key="2">
    <source>
        <dbReference type="ARBA" id="ARBA00022691"/>
    </source>
</evidence>
<name>A0A4R2RTE4_9BACL</name>
<feature type="binding site" evidence="8">
    <location>
        <position position="43"/>
    </location>
    <ligand>
        <name>[4Fe-4S] cluster</name>
        <dbReference type="ChEBI" id="CHEBI:49883"/>
        <note>4Fe-4S-S-AdoMet</note>
    </ligand>
</feature>
<keyword evidence="7 8" id="KW-0456">Lyase</keyword>
<feature type="binding site" evidence="8">
    <location>
        <position position="45"/>
    </location>
    <ligand>
        <name>Mg(2+)</name>
        <dbReference type="ChEBI" id="CHEBI:18420"/>
    </ligand>
</feature>
<dbReference type="AlphaFoldDB" id="A0A4R2RTE4"/>
<evidence type="ECO:0000256" key="6">
    <source>
        <dbReference type="ARBA" id="ARBA00023014"/>
    </source>
</evidence>
<comment type="cofactor">
    <cofactor evidence="8">
        <name>[4Fe-4S] cluster</name>
        <dbReference type="ChEBI" id="CHEBI:49883"/>
    </cofactor>
    <text evidence="8">Binds 1 [4Fe-4S] cluster. The cluster is coordinated with 3 cysteines and an exchangeable S-adenosyl-L-methionine.</text>
</comment>
<comment type="subunit">
    <text evidence="8">Homodimer.</text>
</comment>
<dbReference type="PIRSF" id="PIRSF000370">
    <property type="entry name" value="QueE"/>
    <property type="match status" value="1"/>
</dbReference>
<dbReference type="HAMAP" id="MF_00917">
    <property type="entry name" value="QueE"/>
    <property type="match status" value="1"/>
</dbReference>
<organism evidence="10 11">
    <name type="scientific">Baia soyae</name>
    <dbReference type="NCBI Taxonomy" id="1544746"/>
    <lineage>
        <taxon>Bacteria</taxon>
        <taxon>Bacillati</taxon>
        <taxon>Bacillota</taxon>
        <taxon>Bacilli</taxon>
        <taxon>Bacillales</taxon>
        <taxon>Thermoactinomycetaceae</taxon>
        <taxon>Baia</taxon>
    </lineage>
</organism>
<feature type="binding site" evidence="8">
    <location>
        <begin position="17"/>
        <end position="19"/>
    </location>
    <ligand>
        <name>substrate</name>
    </ligand>
</feature>
<feature type="binding site" evidence="8">
    <location>
        <position position="80"/>
    </location>
    <ligand>
        <name>S-adenosyl-L-methionine</name>
        <dbReference type="ChEBI" id="CHEBI:59789"/>
    </ligand>
</feature>
<feature type="binding site" evidence="8">
    <location>
        <position position="36"/>
    </location>
    <ligand>
        <name>[4Fe-4S] cluster</name>
        <dbReference type="ChEBI" id="CHEBI:49883"/>
        <note>4Fe-4S-S-AdoMet</note>
    </ligand>
</feature>
<protein>
    <recommendedName>
        <fullName evidence="8">7-carboxy-7-deazaguanine synthase</fullName>
        <shortName evidence="8">CDG synthase</shortName>
        <ecNumber evidence="8">4.3.99.3</ecNumber>
    </recommendedName>
    <alternativeName>
        <fullName evidence="8">Queuosine biosynthesis protein QueE</fullName>
    </alternativeName>
</protein>
<gene>
    <name evidence="8" type="primary">queE</name>
    <name evidence="10" type="ORF">EDD57_12223</name>
</gene>
<dbReference type="EMBL" id="SLXV01000022">
    <property type="protein sequence ID" value="TCP66518.1"/>
    <property type="molecule type" value="Genomic_DNA"/>
</dbReference>
<dbReference type="GO" id="GO:1904047">
    <property type="term" value="F:S-adenosyl-L-methionine binding"/>
    <property type="evidence" value="ECO:0007669"/>
    <property type="project" value="UniProtKB-UniRule"/>
</dbReference>
<dbReference type="GO" id="GO:0051539">
    <property type="term" value="F:4 iron, 4 sulfur cluster binding"/>
    <property type="evidence" value="ECO:0007669"/>
    <property type="project" value="UniProtKB-UniRule"/>
</dbReference>
<dbReference type="InterPro" id="IPR013785">
    <property type="entry name" value="Aldolase_TIM"/>
</dbReference>
<dbReference type="Pfam" id="PF04055">
    <property type="entry name" value="Radical_SAM"/>
    <property type="match status" value="1"/>
</dbReference>
<dbReference type="PROSITE" id="PS51918">
    <property type="entry name" value="RADICAL_SAM"/>
    <property type="match status" value="1"/>
</dbReference>
<keyword evidence="4 8" id="KW-0460">Magnesium</keyword>
<dbReference type="RefSeq" id="WP_131848992.1">
    <property type="nucleotide sequence ID" value="NZ_SLXV01000022.1"/>
</dbReference>
<evidence type="ECO:0000256" key="7">
    <source>
        <dbReference type="ARBA" id="ARBA00023239"/>
    </source>
</evidence>